<evidence type="ECO:0000313" key="2">
    <source>
        <dbReference type="Proteomes" id="UP001224674"/>
    </source>
</evidence>
<dbReference type="Proteomes" id="UP001224674">
    <property type="component" value="Chromosome"/>
</dbReference>
<dbReference type="RefSeq" id="WP_110111037.1">
    <property type="nucleotide sequence ID" value="NZ_CP122566.1"/>
</dbReference>
<dbReference type="Pfam" id="PF19136">
    <property type="entry name" value="DUF5819"/>
    <property type="match status" value="1"/>
</dbReference>
<dbReference type="InterPro" id="IPR043857">
    <property type="entry name" value="DUF5819"/>
</dbReference>
<accession>A0AAJ6AIG5</accession>
<dbReference type="EMBL" id="CP122566">
    <property type="protein sequence ID" value="WGH94086.1"/>
    <property type="molecule type" value="Genomic_DNA"/>
</dbReference>
<organism evidence="1 2">
    <name type="scientific">Auritidibacter ignavus</name>
    <dbReference type="NCBI Taxonomy" id="678932"/>
    <lineage>
        <taxon>Bacteria</taxon>
        <taxon>Bacillati</taxon>
        <taxon>Actinomycetota</taxon>
        <taxon>Actinomycetes</taxon>
        <taxon>Micrococcales</taxon>
        <taxon>Micrococcaceae</taxon>
        <taxon>Auritidibacter</taxon>
    </lineage>
</organism>
<gene>
    <name evidence="1" type="ORF">QDX21_04660</name>
</gene>
<sequence length="179" mass="19773">MSKLTKVATASISCILGAHMTATVLQNTPESFNQNMKKFVFGWTVPGWRFFAPNPGIQNVHLLVRHVDGESGSGNPTNWSDITPSNSHGLLETLWNPGSRGPKALFDAMQQISLMSSNYSDFAIVLSSSAYEIVSGAAKRDARENNFTSTQFLLINYFPSKDNEENMQPIVVSDWIDVQ</sequence>
<name>A0AAJ6AIG5_9MICC</name>
<evidence type="ECO:0000313" key="1">
    <source>
        <dbReference type="EMBL" id="WGH94086.1"/>
    </source>
</evidence>
<keyword evidence="2" id="KW-1185">Reference proteome</keyword>
<proteinExistence type="predicted"/>
<reference evidence="1 2" key="1">
    <citation type="submission" date="2023-03" db="EMBL/GenBank/DDBJ databases">
        <title>Complete genome sequences of several Auritidibacter ignavus strains isolated from ear infections.</title>
        <authorList>
            <person name="Baehr T."/>
            <person name="Baumhoegger A.M."/>
        </authorList>
    </citation>
    <scope>NUCLEOTIDE SEQUENCE [LARGE SCALE GENOMIC DNA]</scope>
    <source>
        <strain evidence="1 2">BABAE-6</strain>
    </source>
</reference>
<dbReference type="AlphaFoldDB" id="A0AAJ6AIG5"/>
<protein>
    <submittedName>
        <fullName evidence="1">DUF5819 family protein</fullName>
    </submittedName>
</protein>